<dbReference type="EMBL" id="JXLH01000017">
    <property type="protein sequence ID" value="KJY57589.1"/>
    <property type="molecule type" value="Genomic_DNA"/>
</dbReference>
<keyword evidence="5" id="KW-0808">Transferase</keyword>
<dbReference type="HOGENOM" id="CLU_116175_0_0_9"/>
<organism evidence="9 10">
    <name type="scientific">Lactobacillus kimbladii</name>
    <dbReference type="NCBI Taxonomy" id="1218506"/>
    <lineage>
        <taxon>Bacteria</taxon>
        <taxon>Bacillati</taxon>
        <taxon>Bacillota</taxon>
        <taxon>Bacilli</taxon>
        <taxon>Lactobacillales</taxon>
        <taxon>Lactobacillaceae</taxon>
        <taxon>Lactobacillus</taxon>
    </lineage>
</organism>
<reference evidence="9 10" key="1">
    <citation type="submission" date="2015-01" db="EMBL/GenBank/DDBJ databases">
        <title>Comparative genomics of the lactic acid bacteria isolated from the honey bee gut.</title>
        <authorList>
            <person name="Ellegaard K.M."/>
            <person name="Tamarit D."/>
            <person name="Javelind E."/>
            <person name="Olofsson T."/>
            <person name="Andersson S.G."/>
            <person name="Vasquez A."/>
        </authorList>
    </citation>
    <scope>NUCLEOTIDE SEQUENCE [LARGE SCALE GENOMIC DNA]</scope>
    <source>
        <strain evidence="9 10">Hma2</strain>
    </source>
</reference>
<name>A0A0F4LH60_9LACO</name>
<dbReference type="Proteomes" id="UP000033612">
    <property type="component" value="Unassembled WGS sequence"/>
</dbReference>
<dbReference type="GO" id="GO:0005737">
    <property type="term" value="C:cytoplasm"/>
    <property type="evidence" value="ECO:0007669"/>
    <property type="project" value="UniProtKB-SubCell"/>
</dbReference>
<dbReference type="GO" id="GO:0009401">
    <property type="term" value="P:phosphoenolpyruvate-dependent sugar phosphotransferase system"/>
    <property type="evidence" value="ECO:0007669"/>
    <property type="project" value="UniProtKB-KW"/>
</dbReference>
<evidence type="ECO:0000256" key="1">
    <source>
        <dbReference type="ARBA" id="ARBA00004496"/>
    </source>
</evidence>
<evidence type="ECO:0000313" key="10">
    <source>
        <dbReference type="Proteomes" id="UP000033612"/>
    </source>
</evidence>
<keyword evidence="7" id="KW-0418">Kinase</keyword>
<keyword evidence="2" id="KW-0813">Transport</keyword>
<dbReference type="PATRIC" id="fig|1218506.3.peg.1394"/>
<proteinExistence type="predicted"/>
<keyword evidence="10" id="KW-1185">Reference proteome</keyword>
<keyword evidence="3" id="KW-0963">Cytoplasm</keyword>
<sequence length="166" mass="19038">MISHYRVDMRVVHGQTTTILKKKFPLNSIIVIDDEIAKDKQMIRLYANTVSGGIKVIVLNTERGFANLKKAEDSKLNYFIIMKTPLTMKKLIQMGYKFKGVVTIGQQFIRDDAPSYLKSVGNTEDEWEAIEYSHNHGTNIVFDPSCKFENISYEKAKTEHDKVMNS</sequence>
<dbReference type="STRING" id="1218506.JF75_13230"/>
<evidence type="ECO:0000256" key="6">
    <source>
        <dbReference type="ARBA" id="ARBA00022683"/>
    </source>
</evidence>
<evidence type="ECO:0000256" key="5">
    <source>
        <dbReference type="ARBA" id="ARBA00022679"/>
    </source>
</evidence>
<dbReference type="AlphaFoldDB" id="A0A0F4LH60"/>
<evidence type="ECO:0000313" key="9">
    <source>
        <dbReference type="EMBL" id="KJY57589.1"/>
    </source>
</evidence>
<gene>
    <name evidence="9" type="ORF">JF75_13230</name>
</gene>
<dbReference type="Pfam" id="PF03830">
    <property type="entry name" value="PTSIIB_sorb"/>
    <property type="match status" value="1"/>
</dbReference>
<evidence type="ECO:0000256" key="7">
    <source>
        <dbReference type="ARBA" id="ARBA00022777"/>
    </source>
</evidence>
<keyword evidence="6" id="KW-0598">Phosphotransferase system</keyword>
<dbReference type="PROSITE" id="PS51101">
    <property type="entry name" value="PTS_EIIB_TYPE_4"/>
    <property type="match status" value="1"/>
</dbReference>
<dbReference type="OrthoDB" id="9788818at2"/>
<evidence type="ECO:0000259" key="8">
    <source>
        <dbReference type="PROSITE" id="PS51101"/>
    </source>
</evidence>
<feature type="domain" description="PTS EIIB type-4" evidence="8">
    <location>
        <begin position="1"/>
        <end position="164"/>
    </location>
</feature>
<dbReference type="SUPFAM" id="SSF52728">
    <property type="entry name" value="PTS IIb component"/>
    <property type="match status" value="1"/>
</dbReference>
<comment type="subcellular location">
    <subcellularLocation>
        <location evidence="1">Cytoplasm</location>
    </subcellularLocation>
</comment>
<dbReference type="RefSeq" id="WP_046332392.1">
    <property type="nucleotide sequence ID" value="NZ_JBHTBO010000002.1"/>
</dbReference>
<protein>
    <submittedName>
        <fullName evidence="9">PTS Man IIB</fullName>
    </submittedName>
</protein>
<evidence type="ECO:0000256" key="3">
    <source>
        <dbReference type="ARBA" id="ARBA00022490"/>
    </source>
</evidence>
<dbReference type="InterPro" id="IPR004720">
    <property type="entry name" value="PTS_IIB_sorbose-sp"/>
</dbReference>
<dbReference type="GO" id="GO:0008982">
    <property type="term" value="F:protein-N(PI)-phosphohistidine-sugar phosphotransferase activity"/>
    <property type="evidence" value="ECO:0007669"/>
    <property type="project" value="InterPro"/>
</dbReference>
<evidence type="ECO:0000256" key="4">
    <source>
        <dbReference type="ARBA" id="ARBA00022597"/>
    </source>
</evidence>
<dbReference type="GO" id="GO:0016301">
    <property type="term" value="F:kinase activity"/>
    <property type="evidence" value="ECO:0007669"/>
    <property type="project" value="UniProtKB-KW"/>
</dbReference>
<evidence type="ECO:0000256" key="2">
    <source>
        <dbReference type="ARBA" id="ARBA00022448"/>
    </source>
</evidence>
<dbReference type="Gene3D" id="3.40.35.10">
    <property type="entry name" value="Phosphotransferase system, sorbose subfamily IIB component"/>
    <property type="match status" value="1"/>
</dbReference>
<keyword evidence="4" id="KW-0762">Sugar transport</keyword>
<comment type="caution">
    <text evidence="9">The sequence shown here is derived from an EMBL/GenBank/DDBJ whole genome shotgun (WGS) entry which is preliminary data.</text>
</comment>
<accession>A0A0F4LH60</accession>
<dbReference type="InterPro" id="IPR036667">
    <property type="entry name" value="PTS_IIB_sorbose-sp_sf"/>
</dbReference>